<organism evidence="1 2">
    <name type="scientific">Crotalaria pallida</name>
    <name type="common">Smooth rattlebox</name>
    <name type="synonym">Crotalaria striata</name>
    <dbReference type="NCBI Taxonomy" id="3830"/>
    <lineage>
        <taxon>Eukaryota</taxon>
        <taxon>Viridiplantae</taxon>
        <taxon>Streptophyta</taxon>
        <taxon>Embryophyta</taxon>
        <taxon>Tracheophyta</taxon>
        <taxon>Spermatophyta</taxon>
        <taxon>Magnoliopsida</taxon>
        <taxon>eudicotyledons</taxon>
        <taxon>Gunneridae</taxon>
        <taxon>Pentapetalae</taxon>
        <taxon>rosids</taxon>
        <taxon>fabids</taxon>
        <taxon>Fabales</taxon>
        <taxon>Fabaceae</taxon>
        <taxon>Papilionoideae</taxon>
        <taxon>50 kb inversion clade</taxon>
        <taxon>genistoids sensu lato</taxon>
        <taxon>core genistoids</taxon>
        <taxon>Crotalarieae</taxon>
        <taxon>Crotalaria</taxon>
    </lineage>
</organism>
<dbReference type="Proteomes" id="UP001372338">
    <property type="component" value="Unassembled WGS sequence"/>
</dbReference>
<protein>
    <submittedName>
        <fullName evidence="1">Uncharacterized protein</fullName>
    </submittedName>
</protein>
<gene>
    <name evidence="1" type="ORF">RIF29_29990</name>
</gene>
<name>A0AAN9HWD0_CROPI</name>
<accession>A0AAN9HWD0</accession>
<evidence type="ECO:0000313" key="2">
    <source>
        <dbReference type="Proteomes" id="UP001372338"/>
    </source>
</evidence>
<evidence type="ECO:0000313" key="1">
    <source>
        <dbReference type="EMBL" id="KAK7256537.1"/>
    </source>
</evidence>
<reference evidence="1 2" key="1">
    <citation type="submission" date="2024-01" db="EMBL/GenBank/DDBJ databases">
        <title>The genomes of 5 underutilized Papilionoideae crops provide insights into root nodulation and disease resistanc.</title>
        <authorList>
            <person name="Yuan L."/>
        </authorList>
    </citation>
    <scope>NUCLEOTIDE SEQUENCE [LARGE SCALE GENOMIC DNA]</scope>
    <source>
        <strain evidence="1">ZHUSHIDOU_FW_LH</strain>
        <tissue evidence="1">Leaf</tissue>
    </source>
</reference>
<comment type="caution">
    <text evidence="1">The sequence shown here is derived from an EMBL/GenBank/DDBJ whole genome shotgun (WGS) entry which is preliminary data.</text>
</comment>
<keyword evidence="2" id="KW-1185">Reference proteome</keyword>
<dbReference type="EMBL" id="JAYWIO010000006">
    <property type="protein sequence ID" value="KAK7256537.1"/>
    <property type="molecule type" value="Genomic_DNA"/>
</dbReference>
<sequence length="91" mass="10503">MFFPFSPLGFKEDGGGTHQSELKILLKCHSEKIRPMLQTLQAKNVLFPEDLRLQISFPSKKPFSVLHYIEVLQEKFANLKEQNSTSYGLVY</sequence>
<dbReference type="AlphaFoldDB" id="A0AAN9HWD0"/>
<proteinExistence type="predicted"/>